<evidence type="ECO:0000259" key="11">
    <source>
        <dbReference type="PROSITE" id="PS51195"/>
    </source>
</evidence>
<dbReference type="InterPro" id="IPR014001">
    <property type="entry name" value="Helicase_ATP-bd"/>
</dbReference>
<dbReference type="GO" id="GO:0016787">
    <property type="term" value="F:hydrolase activity"/>
    <property type="evidence" value="ECO:0007669"/>
    <property type="project" value="UniProtKB-KW"/>
</dbReference>
<organism evidence="12 13">
    <name type="scientific">Polarella glacialis</name>
    <name type="common">Dinoflagellate</name>
    <dbReference type="NCBI Taxonomy" id="89957"/>
    <lineage>
        <taxon>Eukaryota</taxon>
        <taxon>Sar</taxon>
        <taxon>Alveolata</taxon>
        <taxon>Dinophyceae</taxon>
        <taxon>Suessiales</taxon>
        <taxon>Suessiaceae</taxon>
        <taxon>Polarella</taxon>
    </lineage>
</organism>
<dbReference type="InterPro" id="IPR029047">
    <property type="entry name" value="HSP70_peptide-bd_sf"/>
</dbReference>
<dbReference type="InterPro" id="IPR027417">
    <property type="entry name" value="P-loop_NTPase"/>
</dbReference>
<evidence type="ECO:0000259" key="9">
    <source>
        <dbReference type="PROSITE" id="PS51192"/>
    </source>
</evidence>
<name>A0A813FR22_POLGL</name>
<dbReference type="SMART" id="SM00490">
    <property type="entry name" value="HELICc"/>
    <property type="match status" value="1"/>
</dbReference>
<sequence>MLRNRNDLTAQWRASCRILRAHLKGMIKDSIMLGMSYLDGIPPAPRGVPQIAVTLDIDANGILNIGASDKSTGKCNQIIITNGKGWLLLAEIDHMVQEAMKPRGDDEANKTKVEAKDGPEHYGFAMCHTLTPGMSKGKGKGGSGKGGKAENGSEVQQPTEKKARIAVSSRTTSTTLAHITDRTFVSAGVHPALQRSLTEVFGYEKMTKVQDASIPICMKGCDVVAKAKTGTGKTLAFLLPALHRVLSERSPGPIKVLCLSPTRELAMQTAEESKALLEFLPEHKTMCVLGGTNMNAETSSFKKQAPLVLVATPGRLDDHLNNSGLAPLLANLQVLVFDEADQLLDMGFRPAIEKILQKLPAREKRQTLLFSATFPDSLQAVCKVAVRSQHEVIDCVGKEDAATNTQVEQQYAACEFDDLFATTLAIIAPMAKKDHKIMIFLPTARETGLFAGLFRQFKLPNTEILEIHSRKSQAQRTKISDQFRTMAQGIMLSSDVSARGLDYPDVTFVLQIGAPSDRAQYLHRLGRTARAGKDGAGLLLLPDFEKFFLNLLKDLPLTERPAPSRAALDEAQARVDKALPELHASDPNIGSQAYQAWMGQHKSFLGKLKWSPEELVEWANHFATEIMYLPEAK</sequence>
<evidence type="ECO:0000259" key="10">
    <source>
        <dbReference type="PROSITE" id="PS51194"/>
    </source>
</evidence>
<dbReference type="GO" id="GO:0003724">
    <property type="term" value="F:RNA helicase activity"/>
    <property type="evidence" value="ECO:0007669"/>
    <property type="project" value="UniProtKB-EC"/>
</dbReference>
<dbReference type="PROSITE" id="PS51195">
    <property type="entry name" value="Q_MOTIF"/>
    <property type="match status" value="1"/>
</dbReference>
<feature type="domain" description="Helicase C-terminal" evidence="10">
    <location>
        <begin position="406"/>
        <end position="576"/>
    </location>
</feature>
<dbReference type="InterPro" id="IPR014014">
    <property type="entry name" value="RNA_helicase_DEAD_Q_motif"/>
</dbReference>
<evidence type="ECO:0000256" key="5">
    <source>
        <dbReference type="ARBA" id="ARBA00022884"/>
    </source>
</evidence>
<evidence type="ECO:0000256" key="1">
    <source>
        <dbReference type="ARBA" id="ARBA00022741"/>
    </source>
</evidence>
<protein>
    <recommendedName>
        <fullName evidence="7">ATP-dependent RNA helicase</fullName>
        <ecNumber evidence="7">3.6.4.13</ecNumber>
    </recommendedName>
</protein>
<dbReference type="OrthoDB" id="193716at2759"/>
<evidence type="ECO:0000256" key="7">
    <source>
        <dbReference type="RuleBase" id="RU365068"/>
    </source>
</evidence>
<evidence type="ECO:0000313" key="12">
    <source>
        <dbReference type="EMBL" id="CAE8612827.1"/>
    </source>
</evidence>
<dbReference type="InterPro" id="IPR013126">
    <property type="entry name" value="Hsp_70_fam"/>
</dbReference>
<keyword evidence="2 7" id="KW-0378">Hydrolase</keyword>
<dbReference type="PROSITE" id="PS51194">
    <property type="entry name" value="HELICASE_CTER"/>
    <property type="match status" value="1"/>
</dbReference>
<dbReference type="EMBL" id="CAJNNV010025170">
    <property type="protein sequence ID" value="CAE8612827.1"/>
    <property type="molecule type" value="Genomic_DNA"/>
</dbReference>
<dbReference type="Pfam" id="PF00270">
    <property type="entry name" value="DEAD"/>
    <property type="match status" value="1"/>
</dbReference>
<dbReference type="EC" id="3.6.4.13" evidence="7"/>
<dbReference type="Gene3D" id="3.40.50.300">
    <property type="entry name" value="P-loop containing nucleotide triphosphate hydrolases"/>
    <property type="match status" value="2"/>
</dbReference>
<dbReference type="OMA" id="NGEQYVH"/>
<dbReference type="InterPro" id="IPR001650">
    <property type="entry name" value="Helicase_C-like"/>
</dbReference>
<proteinExistence type="inferred from homology"/>
<evidence type="ECO:0000256" key="6">
    <source>
        <dbReference type="PROSITE-ProRule" id="PRU00552"/>
    </source>
</evidence>
<dbReference type="Proteomes" id="UP000654075">
    <property type="component" value="Unassembled WGS sequence"/>
</dbReference>
<dbReference type="AlphaFoldDB" id="A0A813FR22"/>
<dbReference type="InterPro" id="IPR011545">
    <property type="entry name" value="DEAD/DEAH_box_helicase_dom"/>
</dbReference>
<dbReference type="Gene3D" id="2.60.34.10">
    <property type="entry name" value="Substrate Binding Domain Of DNAk, Chain A, domain 1"/>
    <property type="match status" value="1"/>
</dbReference>
<dbReference type="SUPFAM" id="SSF52540">
    <property type="entry name" value="P-loop containing nucleoside triphosphate hydrolases"/>
    <property type="match status" value="2"/>
</dbReference>
<dbReference type="Pfam" id="PF00012">
    <property type="entry name" value="HSP70"/>
    <property type="match status" value="1"/>
</dbReference>
<evidence type="ECO:0000313" key="13">
    <source>
        <dbReference type="Proteomes" id="UP000654075"/>
    </source>
</evidence>
<keyword evidence="5 7" id="KW-0694">RNA-binding</keyword>
<feature type="region of interest" description="Disordered" evidence="8">
    <location>
        <begin position="133"/>
        <end position="172"/>
    </location>
</feature>
<feature type="domain" description="DEAD-box RNA helicase Q" evidence="11">
    <location>
        <begin position="182"/>
        <end position="211"/>
    </location>
</feature>
<gene>
    <name evidence="12" type="ORF">PGLA1383_LOCUS30615</name>
</gene>
<dbReference type="PANTHER" id="PTHR24031">
    <property type="entry name" value="RNA HELICASE"/>
    <property type="match status" value="1"/>
</dbReference>
<accession>A0A813FR22</accession>
<comment type="catalytic activity">
    <reaction evidence="7">
        <text>ATP + H2O = ADP + phosphate + H(+)</text>
        <dbReference type="Rhea" id="RHEA:13065"/>
        <dbReference type="ChEBI" id="CHEBI:15377"/>
        <dbReference type="ChEBI" id="CHEBI:15378"/>
        <dbReference type="ChEBI" id="CHEBI:30616"/>
        <dbReference type="ChEBI" id="CHEBI:43474"/>
        <dbReference type="ChEBI" id="CHEBI:456216"/>
        <dbReference type="EC" id="3.6.4.13"/>
    </reaction>
</comment>
<evidence type="ECO:0000256" key="4">
    <source>
        <dbReference type="ARBA" id="ARBA00022840"/>
    </source>
</evidence>
<evidence type="ECO:0000256" key="2">
    <source>
        <dbReference type="ARBA" id="ARBA00022801"/>
    </source>
</evidence>
<feature type="domain" description="Helicase ATP-binding" evidence="9">
    <location>
        <begin position="214"/>
        <end position="392"/>
    </location>
</feature>
<keyword evidence="3 7" id="KW-0347">Helicase</keyword>
<comment type="function">
    <text evidence="7">RNA helicase.</text>
</comment>
<feature type="short sequence motif" description="Q motif" evidence="6">
    <location>
        <begin position="182"/>
        <end position="211"/>
    </location>
</feature>
<keyword evidence="4 7" id="KW-0067">ATP-binding</keyword>
<reference evidence="12" key="1">
    <citation type="submission" date="2021-02" db="EMBL/GenBank/DDBJ databases">
        <authorList>
            <person name="Dougan E. K."/>
            <person name="Rhodes N."/>
            <person name="Thang M."/>
            <person name="Chan C."/>
        </authorList>
    </citation>
    <scope>NUCLEOTIDE SEQUENCE</scope>
</reference>
<dbReference type="CDD" id="cd18787">
    <property type="entry name" value="SF2_C_DEAD"/>
    <property type="match status" value="1"/>
</dbReference>
<dbReference type="SUPFAM" id="SSF100920">
    <property type="entry name" value="Heat shock protein 70kD (HSP70), peptide-binding domain"/>
    <property type="match status" value="1"/>
</dbReference>
<keyword evidence="1 7" id="KW-0547">Nucleotide-binding</keyword>
<dbReference type="GO" id="GO:0005524">
    <property type="term" value="F:ATP binding"/>
    <property type="evidence" value="ECO:0007669"/>
    <property type="project" value="UniProtKB-UniRule"/>
</dbReference>
<dbReference type="GO" id="GO:0140662">
    <property type="term" value="F:ATP-dependent protein folding chaperone"/>
    <property type="evidence" value="ECO:0007669"/>
    <property type="project" value="InterPro"/>
</dbReference>
<dbReference type="Pfam" id="PF00271">
    <property type="entry name" value="Helicase_C"/>
    <property type="match status" value="1"/>
</dbReference>
<comment type="caution">
    <text evidence="12">The sequence shown here is derived from an EMBL/GenBank/DDBJ whole genome shotgun (WGS) entry which is preliminary data.</text>
</comment>
<comment type="domain">
    <text evidence="7">The Q motif is unique to and characteristic of the DEAD box family of RNA helicases and controls ATP binding and hydrolysis.</text>
</comment>
<evidence type="ECO:0000256" key="3">
    <source>
        <dbReference type="ARBA" id="ARBA00022806"/>
    </source>
</evidence>
<comment type="similarity">
    <text evidence="7">Belongs to the DEAD box helicase family.</text>
</comment>
<keyword evidence="13" id="KW-1185">Reference proteome</keyword>
<dbReference type="GO" id="GO:0003723">
    <property type="term" value="F:RNA binding"/>
    <property type="evidence" value="ECO:0007669"/>
    <property type="project" value="UniProtKB-UniRule"/>
</dbReference>
<dbReference type="PROSITE" id="PS51192">
    <property type="entry name" value="HELICASE_ATP_BIND_1"/>
    <property type="match status" value="1"/>
</dbReference>
<dbReference type="SMART" id="SM00487">
    <property type="entry name" value="DEXDc"/>
    <property type="match status" value="1"/>
</dbReference>
<evidence type="ECO:0000256" key="8">
    <source>
        <dbReference type="SAM" id="MobiDB-lite"/>
    </source>
</evidence>